<evidence type="ECO:0000256" key="4">
    <source>
        <dbReference type="ARBA" id="ARBA00023002"/>
    </source>
</evidence>
<dbReference type="GO" id="GO:0005783">
    <property type="term" value="C:endoplasmic reticulum"/>
    <property type="evidence" value="ECO:0007669"/>
    <property type="project" value="TreeGrafter"/>
</dbReference>
<evidence type="ECO:0000256" key="5">
    <source>
        <dbReference type="ARBA" id="ARBA00023004"/>
    </source>
</evidence>
<evidence type="ECO:0000313" key="7">
    <source>
        <dbReference type="EMBL" id="KAF0744700.1"/>
    </source>
</evidence>
<dbReference type="Proteomes" id="UP000481153">
    <property type="component" value="Unassembled WGS sequence"/>
</dbReference>
<evidence type="ECO:0000256" key="1">
    <source>
        <dbReference type="ARBA" id="ARBA00001961"/>
    </source>
</evidence>
<dbReference type="InterPro" id="IPR006620">
    <property type="entry name" value="Pro_4_hyd_alph"/>
</dbReference>
<proteinExistence type="predicted"/>
<reference evidence="7 8" key="1">
    <citation type="submission" date="2019-07" db="EMBL/GenBank/DDBJ databases">
        <title>Genomics analysis of Aphanomyces spp. identifies a new class of oomycete effector associated with host adaptation.</title>
        <authorList>
            <person name="Gaulin E."/>
        </authorList>
    </citation>
    <scope>NUCLEOTIDE SEQUENCE [LARGE SCALE GENOMIC DNA]</scope>
    <source>
        <strain evidence="7 8">ATCC 201684</strain>
    </source>
</reference>
<comment type="caution">
    <text evidence="7">The sequence shown here is derived from an EMBL/GenBank/DDBJ whole genome shotgun (WGS) entry which is preliminary data.</text>
</comment>
<dbReference type="GO" id="GO:0031418">
    <property type="term" value="F:L-ascorbic acid binding"/>
    <property type="evidence" value="ECO:0007669"/>
    <property type="project" value="InterPro"/>
</dbReference>
<keyword evidence="3" id="KW-0223">Dioxygenase</keyword>
<keyword evidence="8" id="KW-1185">Reference proteome</keyword>
<protein>
    <recommendedName>
        <fullName evidence="6">Prolyl 4-hydroxylase alpha subunit domain-containing protein</fullName>
    </recommendedName>
</protein>
<keyword evidence="4" id="KW-0560">Oxidoreductase</keyword>
<dbReference type="AlphaFoldDB" id="A0A6G0XVL8"/>
<dbReference type="EMBL" id="VJMJ01000009">
    <property type="protein sequence ID" value="KAF0744700.1"/>
    <property type="molecule type" value="Genomic_DNA"/>
</dbReference>
<evidence type="ECO:0000259" key="6">
    <source>
        <dbReference type="SMART" id="SM00702"/>
    </source>
</evidence>
<feature type="domain" description="Prolyl 4-hydroxylase alpha subunit" evidence="6">
    <location>
        <begin position="51"/>
        <end position="471"/>
    </location>
</feature>
<keyword evidence="5" id="KW-0408">Iron</keyword>
<dbReference type="PANTHER" id="PTHR10869:SF226">
    <property type="entry name" value="PROLYL 4-HYDROXYLASE ALPHA SUBUNIT DOMAIN-CONTAINING PROTEIN"/>
    <property type="match status" value="1"/>
</dbReference>
<dbReference type="VEuPathDB" id="FungiDB:AeMF1_007130"/>
<dbReference type="PANTHER" id="PTHR10869">
    <property type="entry name" value="PROLYL 4-HYDROXYLASE ALPHA SUBUNIT"/>
    <property type="match status" value="1"/>
</dbReference>
<dbReference type="SMART" id="SM00702">
    <property type="entry name" value="P4Hc"/>
    <property type="match status" value="1"/>
</dbReference>
<accession>A0A6G0XVL8</accession>
<dbReference type="GO" id="GO:0005506">
    <property type="term" value="F:iron ion binding"/>
    <property type="evidence" value="ECO:0007669"/>
    <property type="project" value="InterPro"/>
</dbReference>
<dbReference type="InterPro" id="IPR045054">
    <property type="entry name" value="P4HA-like"/>
</dbReference>
<evidence type="ECO:0000256" key="2">
    <source>
        <dbReference type="ARBA" id="ARBA00022723"/>
    </source>
</evidence>
<keyword evidence="2" id="KW-0479">Metal-binding</keyword>
<dbReference type="GO" id="GO:0004656">
    <property type="term" value="F:procollagen-proline 4-dioxygenase activity"/>
    <property type="evidence" value="ECO:0007669"/>
    <property type="project" value="TreeGrafter"/>
</dbReference>
<dbReference type="Gene3D" id="2.60.120.620">
    <property type="entry name" value="q2cbj1_9rhob like domain"/>
    <property type="match status" value="2"/>
</dbReference>
<sequence length="507" mass="57024">MGHAITTAAELDVERLAYILVDIQLWVWPGIRVGHKRTVDCVTMTTLSLSPLVYDVEGFLTAEEAEAIITQGMQKLERSGLVDYSGNREESGETRTSSTTFFYDSIFTRHLKVRGAKLSRLPSPSFAEHVQLVRYEHGQLFRKHHDYFEYKKFLGKTTEQGQYSGYKIWCDAVGEMLRNSPPDHANPSVLPGGELFPEFQNLTWELTFLQVFREMKPDYFDDIGMSDLAEWLDENLEMKSEDVMESLLNGFGSILVHIIDAWEETTKIRGTDAMLPKFEANGVSHYFRWAKDRVAQLGDKAPLNVQPTGIDFPTFDVDFQDHLVSYIMTDYKNATLSDELEAYLTAHASEEDSLLAVEAWTKRAGPDLFQYTIPTKIQLADPNRFLTLFLYLNDVEEGGETVFPLSKERLVTDIERTGMNECSKGLAVPPLKLHAALFYSQTGSNEVDLTSLHGGCPPAKGVKFGANLFMWNMDAEEGGSAIASHKPISAIDDAKATEDSAKEETDF</sequence>
<comment type="cofactor">
    <cofactor evidence="1">
        <name>L-ascorbate</name>
        <dbReference type="ChEBI" id="CHEBI:38290"/>
    </cofactor>
</comment>
<gene>
    <name evidence="7" type="ORF">Ae201684_001157</name>
</gene>
<organism evidence="7 8">
    <name type="scientific">Aphanomyces euteiches</name>
    <dbReference type="NCBI Taxonomy" id="100861"/>
    <lineage>
        <taxon>Eukaryota</taxon>
        <taxon>Sar</taxon>
        <taxon>Stramenopiles</taxon>
        <taxon>Oomycota</taxon>
        <taxon>Saprolegniomycetes</taxon>
        <taxon>Saprolegniales</taxon>
        <taxon>Verrucalvaceae</taxon>
        <taxon>Aphanomyces</taxon>
    </lineage>
</organism>
<evidence type="ECO:0000313" key="8">
    <source>
        <dbReference type="Proteomes" id="UP000481153"/>
    </source>
</evidence>
<name>A0A6G0XVL8_9STRA</name>
<evidence type="ECO:0000256" key="3">
    <source>
        <dbReference type="ARBA" id="ARBA00022964"/>
    </source>
</evidence>